<dbReference type="Gene3D" id="3.10.310.50">
    <property type="match status" value="1"/>
</dbReference>
<dbReference type="PANTHER" id="PTHR30373:SF2">
    <property type="entry name" value="UPF0603 PROTEIN YGCG"/>
    <property type="match status" value="1"/>
</dbReference>
<protein>
    <submittedName>
        <fullName evidence="4">TPM domain-containing protein</fullName>
    </submittedName>
</protein>
<gene>
    <name evidence="4" type="ORF">IMF26_03495</name>
</gene>
<accession>A0AAT9LFZ2</accession>
<name>A0AAT9LFZ2_9FIRM</name>
<evidence type="ECO:0000256" key="2">
    <source>
        <dbReference type="SAM" id="Phobius"/>
    </source>
</evidence>
<feature type="transmembrane region" description="Helical" evidence="2">
    <location>
        <begin position="198"/>
        <end position="218"/>
    </location>
</feature>
<keyword evidence="2" id="KW-0472">Membrane</keyword>
<dbReference type="PANTHER" id="PTHR30373">
    <property type="entry name" value="UPF0603 PROTEIN YGCG"/>
    <property type="match status" value="1"/>
</dbReference>
<proteinExistence type="predicted"/>
<organism evidence="4">
    <name type="scientific">Candidatus Fermentithermobacillus carboniphilus</name>
    <dbReference type="NCBI Taxonomy" id="3085328"/>
    <lineage>
        <taxon>Bacteria</taxon>
        <taxon>Bacillati</taxon>
        <taxon>Bacillota</taxon>
        <taxon>Candidatus Fermentithermobacillia</taxon>
        <taxon>Candidatus Fermentithermobacillales</taxon>
        <taxon>Candidatus Fermentithermobacillaceae</taxon>
        <taxon>Candidatus Fermentithermobacillus</taxon>
    </lineage>
</organism>
<feature type="domain" description="TPM" evidence="3">
    <location>
        <begin position="45"/>
        <end position="166"/>
    </location>
</feature>
<feature type="region of interest" description="Disordered" evidence="1">
    <location>
        <begin position="295"/>
        <end position="321"/>
    </location>
</feature>
<dbReference type="InterPro" id="IPR007621">
    <property type="entry name" value="TPM_dom"/>
</dbReference>
<evidence type="ECO:0000256" key="1">
    <source>
        <dbReference type="SAM" id="MobiDB-lite"/>
    </source>
</evidence>
<evidence type="ECO:0000259" key="3">
    <source>
        <dbReference type="Pfam" id="PF04536"/>
    </source>
</evidence>
<keyword evidence="2" id="KW-0812">Transmembrane</keyword>
<dbReference type="EMBL" id="CP062796">
    <property type="protein sequence ID" value="QUL99142.1"/>
    <property type="molecule type" value="Genomic_DNA"/>
</dbReference>
<evidence type="ECO:0000313" key="4">
    <source>
        <dbReference type="EMBL" id="QUL99142.1"/>
    </source>
</evidence>
<dbReference type="AlphaFoldDB" id="A0AAT9LFZ2"/>
<dbReference type="Pfam" id="PF04536">
    <property type="entry name" value="TPM_phosphatase"/>
    <property type="match status" value="1"/>
</dbReference>
<reference evidence="4" key="1">
    <citation type="submission" date="2020-10" db="EMBL/GenBank/DDBJ databases">
        <authorList>
            <person name="Kadnikov V."/>
            <person name="Beletsky A.V."/>
            <person name="Mardanov A.V."/>
            <person name="Karnachuk O.V."/>
            <person name="Ravin N.V."/>
        </authorList>
    </citation>
    <scope>NUCLEOTIDE SEQUENCE</scope>
    <source>
        <strain evidence="4">Bu02</strain>
    </source>
</reference>
<keyword evidence="2" id="KW-1133">Transmembrane helix</keyword>
<dbReference type="KEGG" id="fcz:IMF26_03495"/>
<sequence length="321" mass="34400">MTVRDRRGHLAAVARSTCCILLVLFLLGVSLGFAEPRYPEPTGNINDYVGVLSRSDIANLNALVDAVLRQTGVTLAVAIVENHGDETLEVYSAKLYEKWGIGKKNEDKGLLVVVSMEEHDLRMEVGYGLEPVITDSRAGECLDKMLPYFKNGEFGKGLYAGLYHAAQYIAEDAGVKLDIKAASPEYESFLARPVIPFIWQWLLAVIGLALFAGIFAAVRGVRCPRCKSRLSVVDRVIREASYSVGGIAVRVYQCPVCGYRREKTYRTHPLVKPPGGGLPPMGGPGPFFGGGFGGKPGGGGFSGPQGFGGGRSGGGGASRKW</sequence>
<reference evidence="4" key="2">
    <citation type="journal article" date="2023" name="Biology">
        <title>Prokaryotic Life Associated with Coal-Fire Gas Vents Revealed by Metagenomics.</title>
        <authorList>
            <person name="Kadnikov V.V."/>
            <person name="Mardanov A.V."/>
            <person name="Beletsky A.V."/>
            <person name="Karnachuk O.V."/>
            <person name="Ravin N.V."/>
        </authorList>
    </citation>
    <scope>NUCLEOTIDE SEQUENCE</scope>
    <source>
        <strain evidence="4">Bu02</strain>
    </source>
</reference>